<dbReference type="Proteomes" id="UP000001357">
    <property type="component" value="Unassembled WGS sequence"/>
</dbReference>
<dbReference type="GeneID" id="5895551"/>
<dbReference type="KEGG" id="mbr:MONBRDRAFT_12374"/>
<protein>
    <submittedName>
        <fullName evidence="2">Uncharacterized protein</fullName>
    </submittedName>
</protein>
<reference evidence="2 3" key="1">
    <citation type="journal article" date="2008" name="Nature">
        <title>The genome of the choanoflagellate Monosiga brevicollis and the origin of metazoans.</title>
        <authorList>
            <consortium name="JGI Sequencing"/>
            <person name="King N."/>
            <person name="Westbrook M.J."/>
            <person name="Young S.L."/>
            <person name="Kuo A."/>
            <person name="Abedin M."/>
            <person name="Chapman J."/>
            <person name="Fairclough S."/>
            <person name="Hellsten U."/>
            <person name="Isogai Y."/>
            <person name="Letunic I."/>
            <person name="Marr M."/>
            <person name="Pincus D."/>
            <person name="Putnam N."/>
            <person name="Rokas A."/>
            <person name="Wright K.J."/>
            <person name="Zuzow R."/>
            <person name="Dirks W."/>
            <person name="Good M."/>
            <person name="Goodstein D."/>
            <person name="Lemons D."/>
            <person name="Li W."/>
            <person name="Lyons J.B."/>
            <person name="Morris A."/>
            <person name="Nichols S."/>
            <person name="Richter D.J."/>
            <person name="Salamov A."/>
            <person name="Bork P."/>
            <person name="Lim W.A."/>
            <person name="Manning G."/>
            <person name="Miller W.T."/>
            <person name="McGinnis W."/>
            <person name="Shapiro H."/>
            <person name="Tjian R."/>
            <person name="Grigoriev I.V."/>
            <person name="Rokhsar D."/>
        </authorList>
    </citation>
    <scope>NUCLEOTIDE SEQUENCE [LARGE SCALE GENOMIC DNA]</scope>
    <source>
        <strain evidence="3">MX1 / ATCC 50154</strain>
    </source>
</reference>
<evidence type="ECO:0000256" key="1">
    <source>
        <dbReference type="SAM" id="MobiDB-lite"/>
    </source>
</evidence>
<dbReference type="AlphaFoldDB" id="A9VC29"/>
<feature type="region of interest" description="Disordered" evidence="1">
    <location>
        <begin position="146"/>
        <end position="168"/>
    </location>
</feature>
<feature type="compositionally biased region" description="Pro residues" evidence="1">
    <location>
        <begin position="158"/>
        <end position="168"/>
    </location>
</feature>
<dbReference type="InParanoid" id="A9VC29"/>
<name>A9VC29_MONBE</name>
<evidence type="ECO:0000313" key="3">
    <source>
        <dbReference type="Proteomes" id="UP000001357"/>
    </source>
</evidence>
<sequence>MARGPGPSRAACQGAKRKSHRWGQTSVGKGPGSCGWKVGYAEMQDAAAVTRRPCPTSHSAHSQRAHKTPRGRSKPGISRQPGQARQGKARQLCPSLPLTLHLSLRTIERLQKTKKPKSNIRRDRHGNLAHSILNTAQQSRKGTPCIINSTTRRHTPTPTTPTTPPPPPFCQFASLPLLRNRHRNCCLEHLTTTAPTPLAGQVG</sequence>
<feature type="compositionally biased region" description="Basic residues" evidence="1">
    <location>
        <begin position="61"/>
        <end position="73"/>
    </location>
</feature>
<gene>
    <name evidence="2" type="ORF">MONBRDRAFT_12374</name>
</gene>
<feature type="region of interest" description="Disordered" evidence="1">
    <location>
        <begin position="1"/>
        <end position="92"/>
    </location>
</feature>
<evidence type="ECO:0000313" key="2">
    <source>
        <dbReference type="EMBL" id="EDQ84908.1"/>
    </source>
</evidence>
<proteinExistence type="predicted"/>
<dbReference type="RefSeq" id="XP_001750249.1">
    <property type="nucleotide sequence ID" value="XM_001750197.1"/>
</dbReference>
<dbReference type="EMBL" id="CH991579">
    <property type="protein sequence ID" value="EDQ84908.1"/>
    <property type="molecule type" value="Genomic_DNA"/>
</dbReference>
<organism evidence="2 3">
    <name type="scientific">Monosiga brevicollis</name>
    <name type="common">Choanoflagellate</name>
    <dbReference type="NCBI Taxonomy" id="81824"/>
    <lineage>
        <taxon>Eukaryota</taxon>
        <taxon>Choanoflagellata</taxon>
        <taxon>Craspedida</taxon>
        <taxon>Salpingoecidae</taxon>
        <taxon>Monosiga</taxon>
    </lineage>
</organism>
<accession>A9VC29</accession>
<keyword evidence="3" id="KW-1185">Reference proteome</keyword>